<feature type="repeat" description="ANK" evidence="3">
    <location>
        <begin position="223"/>
        <end position="255"/>
    </location>
</feature>
<feature type="compositionally biased region" description="Basic and acidic residues" evidence="4">
    <location>
        <begin position="383"/>
        <end position="417"/>
    </location>
</feature>
<feature type="repeat" description="ANK" evidence="3">
    <location>
        <begin position="328"/>
        <end position="360"/>
    </location>
</feature>
<protein>
    <submittedName>
        <fullName evidence="5">Caiap protein</fullName>
    </submittedName>
</protein>
<feature type="non-terminal residue" evidence="5">
    <location>
        <position position="1"/>
    </location>
</feature>
<organism evidence="5 6">
    <name type="scientific">Symbiodinium necroappetens</name>
    <dbReference type="NCBI Taxonomy" id="1628268"/>
    <lineage>
        <taxon>Eukaryota</taxon>
        <taxon>Sar</taxon>
        <taxon>Alveolata</taxon>
        <taxon>Dinophyceae</taxon>
        <taxon>Suessiales</taxon>
        <taxon>Symbiodiniaceae</taxon>
        <taxon>Symbiodinium</taxon>
    </lineage>
</organism>
<dbReference type="InterPro" id="IPR036770">
    <property type="entry name" value="Ankyrin_rpt-contain_sf"/>
</dbReference>
<proteinExistence type="predicted"/>
<dbReference type="InterPro" id="IPR002110">
    <property type="entry name" value="Ankyrin_rpt"/>
</dbReference>
<gene>
    <name evidence="5" type="primary">caiap</name>
    <name evidence="5" type="ORF">SNEC2469_LOCUS32390</name>
</gene>
<feature type="non-terminal residue" evidence="5">
    <location>
        <position position="496"/>
    </location>
</feature>
<reference evidence="5" key="1">
    <citation type="submission" date="2021-02" db="EMBL/GenBank/DDBJ databases">
        <authorList>
            <person name="Dougan E. K."/>
            <person name="Rhodes N."/>
            <person name="Thang M."/>
            <person name="Chan C."/>
        </authorList>
    </citation>
    <scope>NUCLEOTIDE SEQUENCE</scope>
</reference>
<dbReference type="SUPFAM" id="SSF48403">
    <property type="entry name" value="Ankyrin repeat"/>
    <property type="match status" value="1"/>
</dbReference>
<keyword evidence="2 3" id="KW-0040">ANK repeat</keyword>
<dbReference type="Pfam" id="PF12796">
    <property type="entry name" value="Ank_2"/>
    <property type="match status" value="1"/>
</dbReference>
<dbReference type="SMART" id="SM00248">
    <property type="entry name" value="ANK"/>
    <property type="match status" value="5"/>
</dbReference>
<dbReference type="Proteomes" id="UP000601435">
    <property type="component" value="Unassembled WGS sequence"/>
</dbReference>
<evidence type="ECO:0000313" key="5">
    <source>
        <dbReference type="EMBL" id="CAE7930928.1"/>
    </source>
</evidence>
<dbReference type="PROSITE" id="PS50088">
    <property type="entry name" value="ANK_REPEAT"/>
    <property type="match status" value="4"/>
</dbReference>
<dbReference type="Pfam" id="PF00023">
    <property type="entry name" value="Ank"/>
    <property type="match status" value="2"/>
</dbReference>
<evidence type="ECO:0000256" key="2">
    <source>
        <dbReference type="ARBA" id="ARBA00023043"/>
    </source>
</evidence>
<dbReference type="AlphaFoldDB" id="A0A813C1G7"/>
<comment type="caution">
    <text evidence="5">The sequence shown here is derived from an EMBL/GenBank/DDBJ whole genome shotgun (WGS) entry which is preliminary data.</text>
</comment>
<evidence type="ECO:0000256" key="1">
    <source>
        <dbReference type="ARBA" id="ARBA00022737"/>
    </source>
</evidence>
<dbReference type="EMBL" id="CAJNJA010081841">
    <property type="protein sequence ID" value="CAE7930928.1"/>
    <property type="molecule type" value="Genomic_DNA"/>
</dbReference>
<evidence type="ECO:0000313" key="6">
    <source>
        <dbReference type="Proteomes" id="UP000601435"/>
    </source>
</evidence>
<evidence type="ECO:0000256" key="3">
    <source>
        <dbReference type="PROSITE-ProRule" id="PRU00023"/>
    </source>
</evidence>
<feature type="region of interest" description="Disordered" evidence="4">
    <location>
        <begin position="433"/>
        <end position="454"/>
    </location>
</feature>
<keyword evidence="6" id="KW-1185">Reference proteome</keyword>
<dbReference type="Gene3D" id="1.25.40.20">
    <property type="entry name" value="Ankyrin repeat-containing domain"/>
    <property type="match status" value="2"/>
</dbReference>
<feature type="repeat" description="ANK" evidence="3">
    <location>
        <begin position="260"/>
        <end position="292"/>
    </location>
</feature>
<dbReference type="PANTHER" id="PTHR24198">
    <property type="entry name" value="ANKYRIN REPEAT AND PROTEIN KINASE DOMAIN-CONTAINING PROTEIN"/>
    <property type="match status" value="1"/>
</dbReference>
<feature type="repeat" description="ANK" evidence="3">
    <location>
        <begin position="293"/>
        <end position="325"/>
    </location>
</feature>
<keyword evidence="1" id="KW-0677">Repeat</keyword>
<dbReference type="PANTHER" id="PTHR24198:SF165">
    <property type="entry name" value="ANKYRIN REPEAT-CONTAINING PROTEIN-RELATED"/>
    <property type="match status" value="1"/>
</dbReference>
<name>A0A813C1G7_9DINO</name>
<feature type="compositionally biased region" description="Low complexity" evidence="4">
    <location>
        <begin position="433"/>
        <end position="443"/>
    </location>
</feature>
<dbReference type="PROSITE" id="PS50297">
    <property type="entry name" value="ANK_REP_REGION"/>
    <property type="match status" value="2"/>
</dbReference>
<feature type="region of interest" description="Disordered" evidence="4">
    <location>
        <begin position="358"/>
        <end position="420"/>
    </location>
</feature>
<dbReference type="OrthoDB" id="446117at2759"/>
<sequence>WQHGDVSASLSSLDRCPFAVSMRAVHRVLVLTDNSAETLERCWVVFEAALAHELRKDYNICLPDDGDTDCWNIVGRKLEKVDVEACKASNQKDKQEILAYIRRQTGGITELNRTVRMIARQAMERAELMAAAVAGDLGRICRSSKEELQTWRNIRGRTVTHVAAACSQVAAMVAVLERTEYTHLNLLDEDSRSPLGVAVECGQIASVLALLALRANVELRAEGGYTALHLAAMGGHPDITQALVDLKGDLEAETVYNGRAGHRPLTIACQEGNENIVRLLVANKANMEARTSTGAAALHVAAWTGKAEAAAALLAGNAEVDITTEDMFTRTPLALALMNGHSTVVGLLLGAKADVSAQEESEDILTPAHTTRSRKRRNHKYSRKDSRRDSQILLQKHDSEKSSDVTIERRHSKRDSLTSEAAASLARASVASMSVSHAGTETSHVSRERSSSSHSVTFEEAADIKFFADTSSSLDEAAFIFNLDDDPGSDEESGTA</sequence>
<dbReference type="PRINTS" id="PR01415">
    <property type="entry name" value="ANKYRIN"/>
</dbReference>
<feature type="compositionally biased region" description="Basic residues" evidence="4">
    <location>
        <begin position="371"/>
        <end position="382"/>
    </location>
</feature>
<accession>A0A813C1G7</accession>
<evidence type="ECO:0000256" key="4">
    <source>
        <dbReference type="SAM" id="MobiDB-lite"/>
    </source>
</evidence>